<dbReference type="PRINTS" id="PR01483">
    <property type="entry name" value="FASYNTHASE"/>
</dbReference>
<dbReference type="Gene3D" id="3.10.129.10">
    <property type="entry name" value="Hotdog Thioesterase"/>
    <property type="match status" value="1"/>
</dbReference>
<dbReference type="InterPro" id="IPR002539">
    <property type="entry name" value="MaoC-like_dom"/>
</dbReference>
<dbReference type="Pfam" id="PF01575">
    <property type="entry name" value="MaoC_dehydratas"/>
    <property type="match status" value="1"/>
</dbReference>
<dbReference type="GO" id="GO:0006633">
    <property type="term" value="P:fatty acid biosynthetic process"/>
    <property type="evidence" value="ECO:0007669"/>
    <property type="project" value="InterPro"/>
</dbReference>
<dbReference type="EMBL" id="NEXC01000179">
    <property type="protein sequence ID" value="PSN81709.1"/>
    <property type="molecule type" value="Genomic_DNA"/>
</dbReference>
<dbReference type="GO" id="GO:0019171">
    <property type="term" value="F:(3R)-hydroxyacyl-[acyl-carrier-protein] dehydratase activity"/>
    <property type="evidence" value="ECO:0007669"/>
    <property type="project" value="TreeGrafter"/>
</dbReference>
<organism evidence="3 4">
    <name type="scientific">Candidatus Marsarchaeota G1 archaeon OSP_D</name>
    <dbReference type="NCBI Taxonomy" id="1978155"/>
    <lineage>
        <taxon>Archaea</taxon>
        <taxon>Candidatus Marsarchaeota</taxon>
        <taxon>Candidatus Marsarchaeota group 1</taxon>
    </lineage>
</organism>
<dbReference type="GO" id="GO:0004312">
    <property type="term" value="F:fatty acid synthase activity"/>
    <property type="evidence" value="ECO:0007669"/>
    <property type="project" value="InterPro"/>
</dbReference>
<gene>
    <name evidence="3" type="ORF">B9Q01_10595</name>
</gene>
<dbReference type="GO" id="GO:0005835">
    <property type="term" value="C:fatty acid synthase complex"/>
    <property type="evidence" value="ECO:0007669"/>
    <property type="project" value="InterPro"/>
</dbReference>
<protein>
    <submittedName>
        <fullName evidence="3">Enoyl-CoA hydratase</fullName>
    </submittedName>
</protein>
<dbReference type="CDD" id="cd03449">
    <property type="entry name" value="R_hydratase"/>
    <property type="match status" value="1"/>
</dbReference>
<evidence type="ECO:0000259" key="2">
    <source>
        <dbReference type="Pfam" id="PF01575"/>
    </source>
</evidence>
<evidence type="ECO:0000313" key="4">
    <source>
        <dbReference type="Proteomes" id="UP000240880"/>
    </source>
</evidence>
<dbReference type="InterPro" id="IPR029069">
    <property type="entry name" value="HotDog_dom_sf"/>
</dbReference>
<name>A0A2R6A5R5_9ARCH</name>
<keyword evidence="1" id="KW-0456">Lyase</keyword>
<dbReference type="InterPro" id="IPR050965">
    <property type="entry name" value="UPF0336/Enoyl-CoA_hydratase"/>
</dbReference>
<feature type="domain" description="MaoC-like" evidence="2">
    <location>
        <begin position="3"/>
        <end position="98"/>
    </location>
</feature>
<dbReference type="FunFam" id="3.10.129.10:FF:000042">
    <property type="entry name" value="MaoC domain protein dehydratase"/>
    <property type="match status" value="1"/>
</dbReference>
<dbReference type="AlphaFoldDB" id="A0A2R6A5R5"/>
<dbReference type="InterPro" id="IPR003965">
    <property type="entry name" value="Fatty_acid_synthase"/>
</dbReference>
<reference evidence="3 4" key="1">
    <citation type="submission" date="2017-04" db="EMBL/GenBank/DDBJ databases">
        <title>Novel microbial lineages endemic to geothermal iron-oxide mats fill important gaps in the evolutionary history of Archaea.</title>
        <authorList>
            <person name="Jay Z.J."/>
            <person name="Beam J.P."/>
            <person name="Dlakic M."/>
            <person name="Rusch D.B."/>
            <person name="Kozubal M.A."/>
            <person name="Inskeep W.P."/>
        </authorList>
    </citation>
    <scope>NUCLEOTIDE SEQUENCE [LARGE SCALE GENOMIC DNA]</scope>
    <source>
        <strain evidence="3">OSP_D</strain>
    </source>
</reference>
<proteinExistence type="predicted"/>
<dbReference type="PANTHER" id="PTHR43437:SF3">
    <property type="entry name" value="HYDROXYACYL-THIOESTER DEHYDRATASE TYPE 2, MITOCHONDRIAL"/>
    <property type="match status" value="1"/>
</dbReference>
<accession>A0A2R6A5R5</accession>
<evidence type="ECO:0000313" key="3">
    <source>
        <dbReference type="EMBL" id="PSN81709.1"/>
    </source>
</evidence>
<dbReference type="PANTHER" id="PTHR43437">
    <property type="entry name" value="HYDROXYACYL-THIOESTER DEHYDRATASE TYPE 2, MITOCHONDRIAL-RELATED"/>
    <property type="match status" value="1"/>
</dbReference>
<dbReference type="SUPFAM" id="SSF54637">
    <property type="entry name" value="Thioesterase/thiol ester dehydrase-isomerase"/>
    <property type="match status" value="1"/>
</dbReference>
<evidence type="ECO:0000256" key="1">
    <source>
        <dbReference type="ARBA" id="ARBA00023239"/>
    </source>
</evidence>
<sequence>MKASVTKTFTEKDIKTFAELSGDTNPLHLDTEFAKRTRFGRPIVHGFLTASLISAVLGTKLPGPGSIYLEQKIRFLKPVYIGDSVTAEVVITEINHQKLLIKLATNCYNQRNEKVVEGEAIILFEKVKD</sequence>
<dbReference type="Proteomes" id="UP000240880">
    <property type="component" value="Unassembled WGS sequence"/>
</dbReference>
<comment type="caution">
    <text evidence="3">The sequence shown here is derived from an EMBL/GenBank/DDBJ whole genome shotgun (WGS) entry which is preliminary data.</text>
</comment>